<sequence length="982" mass="106574">MTGADMSANKHWLEQHPDAVAIIGMAGRFAEAPNLANYWDNLAAGRLARKEYSRDELLARAVKPEVVDDPAYVCVGMPLEDINCFDAEFFGVSAKQADWMDPQIRLFLEVCWHAMEDAGYDVSRLGAQRVGVFAGSNPALYLWQHHLDRLREHNLAQWLEVLTSNDKDYLSPWVAYKLGLRGPALNIQTACSTSLVAVATACQNLLGYQCDMALAGAAALTLPHDQGYLYQANTILSPDGHCRPFDAEAAGTIMGNGVAAVLLKRAEDAIHDGDHIDALILGTAVNNDAQRKMDFMAPGVDGQAEVIRMAHRLAGVSADTIDYVETHGTGTYLGDPIEFRALQIAFAQGAQRMKPCAIGAVKANLGHLNTAAGMAGLIKTVLALQHEMLPPTPHFKQPNPQLDLEGSPFFINDRLRPWPREPGRIRRAGVSAFGFGGTNAHVVLQEAPEPERTERQLPAHLFVLSARDAAALDRYRERIQQWVAGPGRSTDLADLCFTAAHGRRGFSHRLALMVRDTRDLAVKLPVATAASAEPTDRVAWVFTGQGAQYKGMASGLYQHVPVFRRTADACNSALSAEHPLPLAGWLSGQFDMAPALDQAATLQPLLFTIQYALAEAWREFGIRPDMVLGHSLGEYVAACVAGVMSLETAMTMVCLRGRLLDRLPSNGGMLAVKASDEEVRQVLRDGYDLDVAADNAPDQIVVSGHAEEIDRFRTTLGDAGVDSVRLTVTHAFHSRLLDPILEEFEAGLSSCEFSPPAIPMLSNLSGTLLQVAPDARYWRNHLRQTVRFTACLEQLQAQNVSGALEIGTKPLLTGLVARRLPQGCLPGLVEGASGYQAWLGQVGQAFCSGMVSDIGALYPQGRRVSFPGYPFTKSRHWIDSQEVAGTPSSQTAQQVDVQQDPLFDLVAGYWRHALGAPALSRSSDFFMLGGNSLAAIQIRAAVQRDLAIDLPMAEMMKMRTLGDLVDAIALVLEAEAASEVQS</sequence>
<dbReference type="SMART" id="SM00825">
    <property type="entry name" value="PKS_KS"/>
    <property type="match status" value="1"/>
</dbReference>
<dbReference type="InterPro" id="IPR018201">
    <property type="entry name" value="Ketoacyl_synth_AS"/>
</dbReference>
<dbReference type="PANTHER" id="PTHR43775">
    <property type="entry name" value="FATTY ACID SYNTHASE"/>
    <property type="match status" value="1"/>
</dbReference>
<keyword evidence="1" id="KW-0596">Phosphopantetheine</keyword>
<dbReference type="Proteomes" id="UP001208935">
    <property type="component" value="Unassembled WGS sequence"/>
</dbReference>
<reference evidence="7" key="1">
    <citation type="submission" date="2023-07" db="EMBL/GenBank/DDBJ databases">
        <title>Verminephrobacter genomes.</title>
        <authorList>
            <person name="Lund M.B."/>
        </authorList>
    </citation>
    <scope>NUCLEOTIDE SEQUENCE [LARGE SCALE GENOMIC DNA]</scope>
    <source>
        <strain evidence="7">AtM5-05</strain>
    </source>
</reference>
<dbReference type="InterPro" id="IPR050091">
    <property type="entry name" value="PKS_NRPS_Biosynth_Enz"/>
</dbReference>
<keyword evidence="2" id="KW-0597">Phosphoprotein</keyword>
<dbReference type="SUPFAM" id="SSF47336">
    <property type="entry name" value="ACP-like"/>
    <property type="match status" value="1"/>
</dbReference>
<dbReference type="InterPro" id="IPR020806">
    <property type="entry name" value="PKS_PP-bd"/>
</dbReference>
<gene>
    <name evidence="6" type="ORF">D5039_17130</name>
</gene>
<keyword evidence="7" id="KW-1185">Reference proteome</keyword>
<dbReference type="SUPFAM" id="SSF52151">
    <property type="entry name" value="FabD/lysophospholipase-like"/>
    <property type="match status" value="1"/>
</dbReference>
<evidence type="ECO:0000259" key="5">
    <source>
        <dbReference type="PROSITE" id="PS52004"/>
    </source>
</evidence>
<protein>
    <submittedName>
        <fullName evidence="6">Polyketide synthase</fullName>
    </submittedName>
</protein>
<proteinExistence type="predicted"/>
<keyword evidence="3" id="KW-0808">Transferase</keyword>
<dbReference type="PROSITE" id="PS50075">
    <property type="entry name" value="CARRIER"/>
    <property type="match status" value="1"/>
</dbReference>
<dbReference type="InterPro" id="IPR036736">
    <property type="entry name" value="ACP-like_sf"/>
</dbReference>
<dbReference type="Gene3D" id="3.30.70.3290">
    <property type="match status" value="1"/>
</dbReference>
<dbReference type="Pfam" id="PF02801">
    <property type="entry name" value="Ketoacyl-synt_C"/>
    <property type="match status" value="1"/>
</dbReference>
<evidence type="ECO:0000256" key="1">
    <source>
        <dbReference type="ARBA" id="ARBA00022450"/>
    </source>
</evidence>
<dbReference type="InterPro" id="IPR020841">
    <property type="entry name" value="PKS_Beta-ketoAc_synthase_dom"/>
</dbReference>
<dbReference type="PROSITE" id="PS52004">
    <property type="entry name" value="KS3_2"/>
    <property type="match status" value="1"/>
</dbReference>
<dbReference type="InterPro" id="IPR014043">
    <property type="entry name" value="Acyl_transferase_dom"/>
</dbReference>
<dbReference type="PANTHER" id="PTHR43775:SF37">
    <property type="entry name" value="SI:DKEY-61P9.11"/>
    <property type="match status" value="1"/>
</dbReference>
<dbReference type="CDD" id="cd00833">
    <property type="entry name" value="PKS"/>
    <property type="match status" value="1"/>
</dbReference>
<dbReference type="SMART" id="SM00827">
    <property type="entry name" value="PKS_AT"/>
    <property type="match status" value="1"/>
</dbReference>
<dbReference type="Pfam" id="PF00550">
    <property type="entry name" value="PP-binding"/>
    <property type="match status" value="1"/>
</dbReference>
<dbReference type="SUPFAM" id="SSF53901">
    <property type="entry name" value="Thiolase-like"/>
    <property type="match status" value="1"/>
</dbReference>
<dbReference type="Gene3D" id="3.40.366.10">
    <property type="entry name" value="Malonyl-Coenzyme A Acyl Carrier Protein, domain 2"/>
    <property type="match status" value="1"/>
</dbReference>
<name>A0ABT3KXU6_9BURK</name>
<dbReference type="InterPro" id="IPR001227">
    <property type="entry name" value="Ac_transferase_dom_sf"/>
</dbReference>
<accession>A0ABT3KXU6</accession>
<dbReference type="InterPro" id="IPR014031">
    <property type="entry name" value="Ketoacyl_synth_C"/>
</dbReference>
<dbReference type="InterPro" id="IPR006162">
    <property type="entry name" value="Ppantetheine_attach_site"/>
</dbReference>
<feature type="domain" description="Ketosynthase family 3 (KS3)" evidence="5">
    <location>
        <begin position="17"/>
        <end position="446"/>
    </location>
</feature>
<organism evidence="6 7">
    <name type="scientific">Verminephrobacter aporrectodeae subsp. tuberculatae</name>
    <dbReference type="NCBI Taxonomy" id="1110392"/>
    <lineage>
        <taxon>Bacteria</taxon>
        <taxon>Pseudomonadati</taxon>
        <taxon>Pseudomonadota</taxon>
        <taxon>Betaproteobacteria</taxon>
        <taxon>Burkholderiales</taxon>
        <taxon>Comamonadaceae</taxon>
        <taxon>Verminephrobacter</taxon>
    </lineage>
</organism>
<dbReference type="Pfam" id="PF16197">
    <property type="entry name" value="KAsynt_C_assoc"/>
    <property type="match status" value="1"/>
</dbReference>
<dbReference type="Pfam" id="PF00698">
    <property type="entry name" value="Acyl_transf_1"/>
    <property type="match status" value="1"/>
</dbReference>
<dbReference type="Pfam" id="PF00109">
    <property type="entry name" value="ketoacyl-synt"/>
    <property type="match status" value="1"/>
</dbReference>
<dbReference type="Gene3D" id="3.40.47.10">
    <property type="match status" value="1"/>
</dbReference>
<evidence type="ECO:0000256" key="2">
    <source>
        <dbReference type="ARBA" id="ARBA00022553"/>
    </source>
</evidence>
<evidence type="ECO:0000313" key="6">
    <source>
        <dbReference type="EMBL" id="MCW5322807.1"/>
    </source>
</evidence>
<dbReference type="PROSITE" id="PS00012">
    <property type="entry name" value="PHOSPHOPANTETHEINE"/>
    <property type="match status" value="1"/>
</dbReference>
<dbReference type="InterPro" id="IPR014030">
    <property type="entry name" value="Ketoacyl_synth_N"/>
</dbReference>
<feature type="domain" description="Carrier" evidence="4">
    <location>
        <begin position="897"/>
        <end position="972"/>
    </location>
</feature>
<evidence type="ECO:0000259" key="4">
    <source>
        <dbReference type="PROSITE" id="PS50075"/>
    </source>
</evidence>
<dbReference type="InterPro" id="IPR016035">
    <property type="entry name" value="Acyl_Trfase/lysoPLipase"/>
</dbReference>
<dbReference type="SUPFAM" id="SSF55048">
    <property type="entry name" value="Probable ACP-binding domain of malonyl-CoA ACP transacylase"/>
    <property type="match status" value="1"/>
</dbReference>
<dbReference type="SMART" id="SM00823">
    <property type="entry name" value="PKS_PP"/>
    <property type="match status" value="1"/>
</dbReference>
<evidence type="ECO:0000256" key="3">
    <source>
        <dbReference type="ARBA" id="ARBA00022679"/>
    </source>
</evidence>
<dbReference type="EMBL" id="QZCW01000003">
    <property type="protein sequence ID" value="MCW5322807.1"/>
    <property type="molecule type" value="Genomic_DNA"/>
</dbReference>
<dbReference type="InterPro" id="IPR009081">
    <property type="entry name" value="PP-bd_ACP"/>
</dbReference>
<dbReference type="InterPro" id="IPR032821">
    <property type="entry name" value="PKS_assoc"/>
</dbReference>
<comment type="caution">
    <text evidence="6">The sequence shown here is derived from an EMBL/GenBank/DDBJ whole genome shotgun (WGS) entry which is preliminary data.</text>
</comment>
<dbReference type="Gene3D" id="1.10.1200.10">
    <property type="entry name" value="ACP-like"/>
    <property type="match status" value="1"/>
</dbReference>
<dbReference type="InterPro" id="IPR016039">
    <property type="entry name" value="Thiolase-like"/>
</dbReference>
<dbReference type="InterPro" id="IPR016036">
    <property type="entry name" value="Malonyl_transacylase_ACP-bd"/>
</dbReference>
<evidence type="ECO:0000313" key="7">
    <source>
        <dbReference type="Proteomes" id="UP001208935"/>
    </source>
</evidence>
<dbReference type="PROSITE" id="PS00606">
    <property type="entry name" value="KS3_1"/>
    <property type="match status" value="1"/>
</dbReference>